<protein>
    <recommendedName>
        <fullName evidence="5">Cuticle protein 6</fullName>
    </recommendedName>
</protein>
<evidence type="ECO:0000256" key="2">
    <source>
        <dbReference type="SAM" id="SignalP"/>
    </source>
</evidence>
<dbReference type="Pfam" id="PF00379">
    <property type="entry name" value="Chitin_bind_4"/>
    <property type="match status" value="1"/>
</dbReference>
<dbReference type="InterPro" id="IPR000618">
    <property type="entry name" value="Insect_cuticle"/>
</dbReference>
<dbReference type="PANTHER" id="PTHR10380">
    <property type="entry name" value="CUTICLE PROTEIN"/>
    <property type="match status" value="1"/>
</dbReference>
<dbReference type="STRING" id="36166.T1GUC1"/>
<organism evidence="3 4">
    <name type="scientific">Megaselia scalaris</name>
    <name type="common">Humpbacked fly</name>
    <name type="synonym">Phora scalaris</name>
    <dbReference type="NCBI Taxonomy" id="36166"/>
    <lineage>
        <taxon>Eukaryota</taxon>
        <taxon>Metazoa</taxon>
        <taxon>Ecdysozoa</taxon>
        <taxon>Arthropoda</taxon>
        <taxon>Hexapoda</taxon>
        <taxon>Insecta</taxon>
        <taxon>Pterygota</taxon>
        <taxon>Neoptera</taxon>
        <taxon>Endopterygota</taxon>
        <taxon>Diptera</taxon>
        <taxon>Brachycera</taxon>
        <taxon>Muscomorpha</taxon>
        <taxon>Platypezoidea</taxon>
        <taxon>Phoridae</taxon>
        <taxon>Megaseliini</taxon>
        <taxon>Megaselia</taxon>
    </lineage>
</organism>
<evidence type="ECO:0000313" key="4">
    <source>
        <dbReference type="Proteomes" id="UP000015102"/>
    </source>
</evidence>
<dbReference type="EnsemblMetazoa" id="MESCA007331-RA">
    <property type="protein sequence ID" value="MESCA007331-PA"/>
    <property type="gene ID" value="MESCA007331"/>
</dbReference>
<reference evidence="3" key="2">
    <citation type="submission" date="2015-06" db="UniProtKB">
        <authorList>
            <consortium name="EnsemblMetazoa"/>
        </authorList>
    </citation>
    <scope>IDENTIFICATION</scope>
</reference>
<reference evidence="4" key="1">
    <citation type="submission" date="2013-02" db="EMBL/GenBank/DDBJ databases">
        <authorList>
            <person name="Hughes D."/>
        </authorList>
    </citation>
    <scope>NUCLEOTIDE SEQUENCE</scope>
    <source>
        <strain>Durham</strain>
        <strain evidence="4">NC isolate 2 -- Noor lab</strain>
    </source>
</reference>
<dbReference type="AlphaFoldDB" id="T1GUC1"/>
<sequence>MKPLILIAAILVTTSSATLHGAISTQYHTQDHHGQYSYGYHGPLSSASESKSHDGVTKGSYSYVDGYGHVQSVHYTADPHTGFHAVGTNLPQAPHPVNHGHLGLGHYGNPVPTNPHGVPVDTPEVA</sequence>
<dbReference type="HOGENOM" id="CLU_1987161_0_0_1"/>
<dbReference type="Proteomes" id="UP000015102">
    <property type="component" value="Unassembled WGS sequence"/>
</dbReference>
<dbReference type="GO" id="GO:0062129">
    <property type="term" value="C:chitin-based extracellular matrix"/>
    <property type="evidence" value="ECO:0007669"/>
    <property type="project" value="TreeGrafter"/>
</dbReference>
<feature type="signal peptide" evidence="2">
    <location>
        <begin position="1"/>
        <end position="17"/>
    </location>
</feature>
<accession>T1GUC1</accession>
<dbReference type="InterPro" id="IPR050468">
    <property type="entry name" value="Cuticle_Struct_Prot"/>
</dbReference>
<feature type="chain" id="PRO_5004577141" description="Cuticle protein 6" evidence="2">
    <location>
        <begin position="18"/>
        <end position="126"/>
    </location>
</feature>
<dbReference type="PANTHER" id="PTHR10380:SF196">
    <property type="entry name" value="CUTICULAR PROTEIN 72EA"/>
    <property type="match status" value="1"/>
</dbReference>
<dbReference type="EMBL" id="CAQQ02155896">
    <property type="status" value="NOT_ANNOTATED_CDS"/>
    <property type="molecule type" value="Genomic_DNA"/>
</dbReference>
<evidence type="ECO:0008006" key="5">
    <source>
        <dbReference type="Google" id="ProtNLM"/>
    </source>
</evidence>
<keyword evidence="4" id="KW-1185">Reference proteome</keyword>
<name>T1GUC1_MEGSC</name>
<keyword evidence="1" id="KW-0193">Cuticle</keyword>
<evidence type="ECO:0000313" key="3">
    <source>
        <dbReference type="EnsemblMetazoa" id="MESCA007331-PA"/>
    </source>
</evidence>
<dbReference type="GO" id="GO:0008010">
    <property type="term" value="F:structural constituent of chitin-based larval cuticle"/>
    <property type="evidence" value="ECO:0007669"/>
    <property type="project" value="TreeGrafter"/>
</dbReference>
<evidence type="ECO:0000256" key="1">
    <source>
        <dbReference type="PROSITE-ProRule" id="PRU00497"/>
    </source>
</evidence>
<keyword evidence="2" id="KW-0732">Signal</keyword>
<dbReference type="PROSITE" id="PS51155">
    <property type="entry name" value="CHIT_BIND_RR_2"/>
    <property type="match status" value="1"/>
</dbReference>
<proteinExistence type="predicted"/>